<protein>
    <submittedName>
        <fullName evidence="1">Mobile element protein</fullName>
    </submittedName>
</protein>
<sequence>MNNLDAVFVDVADFCQIFLLAWERHLIYSGVTQRNKPCRLLVS</sequence>
<comment type="caution">
    <text evidence="1">The sequence shown here is derived from an EMBL/GenBank/DDBJ whole genome shotgun (WGS) entry which is preliminary data.</text>
</comment>
<accession>A0A2A5T3U9</accession>
<dbReference type="GeneID" id="78828704"/>
<reference evidence="2" key="1">
    <citation type="submission" date="2017-04" db="EMBL/GenBank/DDBJ databases">
        <title>Genome evolution of the luminous symbionts of deep sea anglerfish.</title>
        <authorList>
            <person name="Hendry T.A."/>
        </authorList>
    </citation>
    <scope>NUCLEOTIDE SEQUENCE [LARGE SCALE GENOMIC DNA]</scope>
</reference>
<evidence type="ECO:0000313" key="1">
    <source>
        <dbReference type="EMBL" id="PCS22837.1"/>
    </source>
</evidence>
<dbReference type="Proteomes" id="UP000219020">
    <property type="component" value="Unassembled WGS sequence"/>
</dbReference>
<proteinExistence type="predicted"/>
<dbReference type="EMBL" id="NBYY01000013">
    <property type="protein sequence ID" value="PCS22837.1"/>
    <property type="molecule type" value="Genomic_DNA"/>
</dbReference>
<dbReference type="RefSeq" id="WP_263363896.1">
    <property type="nucleotide sequence ID" value="NZ_NBYY01000013.1"/>
</dbReference>
<gene>
    <name evidence="1" type="ORF">BTN49_1388</name>
</gene>
<dbReference type="AlphaFoldDB" id="A0A2A5T3U9"/>
<organism evidence="1 2">
    <name type="scientific">Candidatus Enterovibrio escicola</name>
    <dbReference type="NCBI Taxonomy" id="1927127"/>
    <lineage>
        <taxon>Bacteria</taxon>
        <taxon>Pseudomonadati</taxon>
        <taxon>Pseudomonadota</taxon>
        <taxon>Gammaproteobacteria</taxon>
        <taxon>Vibrionales</taxon>
        <taxon>Vibrionaceae</taxon>
        <taxon>Enterovibrio</taxon>
    </lineage>
</organism>
<evidence type="ECO:0000313" key="2">
    <source>
        <dbReference type="Proteomes" id="UP000219020"/>
    </source>
</evidence>
<name>A0A2A5T3U9_9GAMM</name>
<keyword evidence="2" id="KW-1185">Reference proteome</keyword>